<sequence length="99" mass="11780">MLRWLIRKARKFRTRYWRIAVSLTVSCLSNSDQPARISLSARGTWLLWLCWTTNGLARFYGVSLRRRLAGVRQYWPKKWWCFVALRWCLLAGANEGSDR</sequence>
<dbReference type="EMBL" id="GGFL01012927">
    <property type="protein sequence ID" value="MBW77105.1"/>
    <property type="molecule type" value="Transcribed_RNA"/>
</dbReference>
<dbReference type="AlphaFoldDB" id="A0A2M4DHU3"/>
<accession>A0A2M4DHU3</accession>
<protein>
    <submittedName>
        <fullName evidence="1">Putative secreted protein</fullName>
    </submittedName>
</protein>
<evidence type="ECO:0000313" key="1">
    <source>
        <dbReference type="EMBL" id="MBW77105.1"/>
    </source>
</evidence>
<reference evidence="1" key="1">
    <citation type="submission" date="2018-01" db="EMBL/GenBank/DDBJ databases">
        <title>An insight into the sialome of Amazonian anophelines.</title>
        <authorList>
            <person name="Ribeiro J.M."/>
            <person name="Scarpassa V."/>
            <person name="Calvo E."/>
        </authorList>
    </citation>
    <scope>NUCLEOTIDE SEQUENCE</scope>
</reference>
<name>A0A2M4DHU3_ANODA</name>
<proteinExistence type="predicted"/>
<organism evidence="1">
    <name type="scientific">Anopheles darlingi</name>
    <name type="common">Mosquito</name>
    <dbReference type="NCBI Taxonomy" id="43151"/>
    <lineage>
        <taxon>Eukaryota</taxon>
        <taxon>Metazoa</taxon>
        <taxon>Ecdysozoa</taxon>
        <taxon>Arthropoda</taxon>
        <taxon>Hexapoda</taxon>
        <taxon>Insecta</taxon>
        <taxon>Pterygota</taxon>
        <taxon>Neoptera</taxon>
        <taxon>Endopterygota</taxon>
        <taxon>Diptera</taxon>
        <taxon>Nematocera</taxon>
        <taxon>Culicoidea</taxon>
        <taxon>Culicidae</taxon>
        <taxon>Anophelinae</taxon>
        <taxon>Anopheles</taxon>
    </lineage>
</organism>